<proteinExistence type="inferred from homology"/>
<keyword evidence="2 7" id="KW-0813">Transport</keyword>
<dbReference type="GO" id="GO:0055085">
    <property type="term" value="P:transmembrane transport"/>
    <property type="evidence" value="ECO:0007669"/>
    <property type="project" value="InterPro"/>
</dbReference>
<dbReference type="InterPro" id="IPR035906">
    <property type="entry name" value="MetI-like_sf"/>
</dbReference>
<protein>
    <submittedName>
        <fullName evidence="9">ABC transporter permease</fullName>
    </submittedName>
</protein>
<feature type="transmembrane region" description="Helical" evidence="7">
    <location>
        <begin position="40"/>
        <end position="60"/>
    </location>
</feature>
<evidence type="ECO:0000256" key="3">
    <source>
        <dbReference type="ARBA" id="ARBA00022475"/>
    </source>
</evidence>
<keyword evidence="6 7" id="KW-0472">Membrane</keyword>
<dbReference type="CDD" id="cd06261">
    <property type="entry name" value="TM_PBP2"/>
    <property type="match status" value="1"/>
</dbReference>
<dbReference type="Proteomes" id="UP000261080">
    <property type="component" value="Unassembled WGS sequence"/>
</dbReference>
<evidence type="ECO:0000313" key="9">
    <source>
        <dbReference type="EMBL" id="RGE87824.1"/>
    </source>
</evidence>
<evidence type="ECO:0000256" key="7">
    <source>
        <dbReference type="RuleBase" id="RU363032"/>
    </source>
</evidence>
<dbReference type="RefSeq" id="WP_024731737.1">
    <property type="nucleotide sequence ID" value="NZ_CALBAT010000027.1"/>
</dbReference>
<keyword evidence="4 7" id="KW-0812">Transmembrane</keyword>
<gene>
    <name evidence="9" type="ORF">DW016_06820</name>
</gene>
<feature type="transmembrane region" description="Helical" evidence="7">
    <location>
        <begin position="323"/>
        <end position="341"/>
    </location>
</feature>
<feature type="transmembrane region" description="Helical" evidence="7">
    <location>
        <begin position="210"/>
        <end position="238"/>
    </location>
</feature>
<comment type="caution">
    <text evidence="9">The sequence shown here is derived from an EMBL/GenBank/DDBJ whole genome shotgun (WGS) entry which is preliminary data.</text>
</comment>
<dbReference type="GO" id="GO:0005886">
    <property type="term" value="C:plasma membrane"/>
    <property type="evidence" value="ECO:0007669"/>
    <property type="project" value="UniProtKB-SubCell"/>
</dbReference>
<dbReference type="PANTHER" id="PTHR30151:SF0">
    <property type="entry name" value="ABC TRANSPORTER PERMEASE PROTEIN MJ0413-RELATED"/>
    <property type="match status" value="1"/>
</dbReference>
<accession>A0A3E3K2X1</accession>
<feature type="domain" description="ABC transmembrane type-1" evidence="8">
    <location>
        <begin position="161"/>
        <end position="345"/>
    </location>
</feature>
<name>A0A3E3K2X1_9FIRM</name>
<evidence type="ECO:0000313" key="10">
    <source>
        <dbReference type="Proteomes" id="UP000261080"/>
    </source>
</evidence>
<evidence type="ECO:0000256" key="1">
    <source>
        <dbReference type="ARBA" id="ARBA00004651"/>
    </source>
</evidence>
<evidence type="ECO:0000256" key="6">
    <source>
        <dbReference type="ARBA" id="ARBA00023136"/>
    </source>
</evidence>
<feature type="transmembrane region" description="Helical" evidence="7">
    <location>
        <begin position="112"/>
        <end position="130"/>
    </location>
</feature>
<dbReference type="Gene3D" id="1.10.3720.10">
    <property type="entry name" value="MetI-like"/>
    <property type="match status" value="1"/>
</dbReference>
<feature type="transmembrane region" description="Helical" evidence="7">
    <location>
        <begin position="167"/>
        <end position="189"/>
    </location>
</feature>
<keyword evidence="10" id="KW-1185">Reference proteome</keyword>
<dbReference type="Pfam" id="PF00528">
    <property type="entry name" value="BPD_transp_1"/>
    <property type="match status" value="1"/>
</dbReference>
<dbReference type="SUPFAM" id="SSF161098">
    <property type="entry name" value="MetI-like"/>
    <property type="match status" value="1"/>
</dbReference>
<organism evidence="9 10">
    <name type="scientific">Sellimonas intestinalis</name>
    <dbReference type="NCBI Taxonomy" id="1653434"/>
    <lineage>
        <taxon>Bacteria</taxon>
        <taxon>Bacillati</taxon>
        <taxon>Bacillota</taxon>
        <taxon>Clostridia</taxon>
        <taxon>Lachnospirales</taxon>
        <taxon>Lachnospiraceae</taxon>
        <taxon>Sellimonas</taxon>
    </lineage>
</organism>
<dbReference type="OrthoDB" id="9804353at2"/>
<dbReference type="InterPro" id="IPR000515">
    <property type="entry name" value="MetI-like"/>
</dbReference>
<feature type="transmembrane region" description="Helical" evidence="7">
    <location>
        <begin position="72"/>
        <end position="92"/>
    </location>
</feature>
<evidence type="ECO:0000259" key="8">
    <source>
        <dbReference type="PROSITE" id="PS50928"/>
    </source>
</evidence>
<comment type="similarity">
    <text evidence="7">Belongs to the binding-protein-dependent transport system permease family.</text>
</comment>
<dbReference type="EMBL" id="QVLX01000003">
    <property type="protein sequence ID" value="RGE87824.1"/>
    <property type="molecule type" value="Genomic_DNA"/>
</dbReference>
<dbReference type="AlphaFoldDB" id="A0A3E3K2X1"/>
<dbReference type="PANTHER" id="PTHR30151">
    <property type="entry name" value="ALKANE SULFONATE ABC TRANSPORTER-RELATED, MEMBRANE SUBUNIT"/>
    <property type="match status" value="1"/>
</dbReference>
<keyword evidence="3" id="KW-1003">Cell membrane</keyword>
<sequence>MALDKKSGRKRKEDSEDLSKLTRQQLRDLEAREKTTGQKVLDSIIVVLPVVCGMIAILEYMLIPNGNQNQDIYTYLGLLIILIVAYIVYMTVGGISKLRGNKNILEKCRYRAPLFSALFLLLAGYDYLTLKTGVLTQPFVPCMNYILNIAWDDKAYLIESTLHTLRLLFLGYFIGVSLGLVTGITCGYSKKVRYWIDPIIKFLGPIPTSTWIPIIMVVSTSLFGGAVFIIALGSWFAVTVASMTGISNVDKDFFEAARTLGAKERQLVFRVAIPHAMPSILQGCTQAMSSACTAIMVAEMMGVKAGLGWYMTWAKSWASYDKMFAALFVICFIFTVVTKILDLIKRRVLRWQNGVVK</sequence>
<keyword evidence="5 7" id="KW-1133">Transmembrane helix</keyword>
<dbReference type="PROSITE" id="PS50928">
    <property type="entry name" value="ABC_TM1"/>
    <property type="match status" value="1"/>
</dbReference>
<evidence type="ECO:0000256" key="2">
    <source>
        <dbReference type="ARBA" id="ARBA00022448"/>
    </source>
</evidence>
<evidence type="ECO:0000256" key="5">
    <source>
        <dbReference type="ARBA" id="ARBA00022989"/>
    </source>
</evidence>
<reference evidence="9 10" key="1">
    <citation type="submission" date="2018-08" db="EMBL/GenBank/DDBJ databases">
        <title>A genome reference for cultivated species of the human gut microbiota.</title>
        <authorList>
            <person name="Zou Y."/>
            <person name="Xue W."/>
            <person name="Luo G."/>
        </authorList>
    </citation>
    <scope>NUCLEOTIDE SEQUENCE [LARGE SCALE GENOMIC DNA]</scope>
    <source>
        <strain evidence="9 10">AF37-2AT</strain>
    </source>
</reference>
<evidence type="ECO:0000256" key="4">
    <source>
        <dbReference type="ARBA" id="ARBA00022692"/>
    </source>
</evidence>
<comment type="subcellular location">
    <subcellularLocation>
        <location evidence="1 7">Cell membrane</location>
        <topology evidence="1 7">Multi-pass membrane protein</topology>
    </subcellularLocation>
</comment>